<organism evidence="1 2">
    <name type="scientific">Choanephora cucurbitarum</name>
    <dbReference type="NCBI Taxonomy" id="101091"/>
    <lineage>
        <taxon>Eukaryota</taxon>
        <taxon>Fungi</taxon>
        <taxon>Fungi incertae sedis</taxon>
        <taxon>Mucoromycota</taxon>
        <taxon>Mucoromycotina</taxon>
        <taxon>Mucoromycetes</taxon>
        <taxon>Mucorales</taxon>
        <taxon>Mucorineae</taxon>
        <taxon>Choanephoraceae</taxon>
        <taxon>Choanephoroideae</taxon>
        <taxon>Choanephora</taxon>
    </lineage>
</organism>
<accession>A0A1C7N9C3</accession>
<comment type="caution">
    <text evidence="1">The sequence shown here is derived from an EMBL/GenBank/DDBJ whole genome shotgun (WGS) entry which is preliminary data.</text>
</comment>
<name>A0A1C7N9C3_9FUNG</name>
<evidence type="ECO:0000313" key="2">
    <source>
        <dbReference type="Proteomes" id="UP000093000"/>
    </source>
</evidence>
<gene>
    <name evidence="1" type="ORF">A0J61_06218</name>
</gene>
<dbReference type="OrthoDB" id="2431558at2759"/>
<dbReference type="AlphaFoldDB" id="A0A1C7N9C3"/>
<reference evidence="1 2" key="1">
    <citation type="submission" date="2016-03" db="EMBL/GenBank/DDBJ databases">
        <title>Choanephora cucurbitarum.</title>
        <authorList>
            <person name="Min B."/>
            <person name="Park H."/>
            <person name="Park J.-H."/>
            <person name="Shin H.-D."/>
            <person name="Choi I.-G."/>
        </authorList>
    </citation>
    <scope>NUCLEOTIDE SEQUENCE [LARGE SCALE GENOMIC DNA]</scope>
    <source>
        <strain evidence="1 2">KUS-F28377</strain>
    </source>
</reference>
<dbReference type="InParanoid" id="A0A1C7N9C3"/>
<feature type="non-terminal residue" evidence="1">
    <location>
        <position position="1"/>
    </location>
</feature>
<sequence length="185" mass="21022">LQAAEGAEEQDNVVLEVCAEILSCLARKAKRWSKTNLGETTFIHDQLTDILDCTFGSLNADLFHYEIQDKWMSKASLKPDYLLSMNTCQSKPLDLYVMEAKTPEAHKGDMDFVKMSIMLKHMLDKIVLHGCHVFQYTMTLLFNGIYLMKEVSIGSLPSSPQEIDCLVPRYLKIMDITLLIVLNTI</sequence>
<evidence type="ECO:0000313" key="1">
    <source>
        <dbReference type="EMBL" id="OBZ85732.1"/>
    </source>
</evidence>
<protein>
    <submittedName>
        <fullName evidence="1">Uncharacterized protein</fullName>
    </submittedName>
</protein>
<dbReference type="Proteomes" id="UP000093000">
    <property type="component" value="Unassembled WGS sequence"/>
</dbReference>
<proteinExistence type="predicted"/>
<keyword evidence="2" id="KW-1185">Reference proteome</keyword>
<dbReference type="EMBL" id="LUGH01000365">
    <property type="protein sequence ID" value="OBZ85732.1"/>
    <property type="molecule type" value="Genomic_DNA"/>
</dbReference>